<dbReference type="AlphaFoldDB" id="A0A1I1ESN0"/>
<dbReference type="Proteomes" id="UP000182192">
    <property type="component" value="Unassembled WGS sequence"/>
</dbReference>
<dbReference type="InterPro" id="IPR027417">
    <property type="entry name" value="P-loop_NTPase"/>
</dbReference>
<reference evidence="1 2" key="1">
    <citation type="submission" date="2016-10" db="EMBL/GenBank/DDBJ databases">
        <authorList>
            <person name="de Groot N.N."/>
        </authorList>
    </citation>
    <scope>NUCLEOTIDE SEQUENCE [LARGE SCALE GENOMIC DNA]</scope>
    <source>
        <strain evidence="1 2">AR67</strain>
    </source>
</reference>
<keyword evidence="1" id="KW-0418">Kinase</keyword>
<gene>
    <name evidence="1" type="ORF">SAMN02910406_00805</name>
</gene>
<protein>
    <submittedName>
        <fullName evidence="1">Shikimate kinase</fullName>
    </submittedName>
</protein>
<dbReference type="EMBL" id="FOKQ01000004">
    <property type="protein sequence ID" value="SFB90124.1"/>
    <property type="molecule type" value="Genomic_DNA"/>
</dbReference>
<name>A0A1I1ESN0_RUMAL</name>
<sequence length="164" mass="18673">MKTLYLIGGTMGVGKTAVSQQLKKDLPNSVFLDGDWCWDADPFQVTEETQVMVMRNICYLLNSFLHCTVYENIIFCWVMHEQTIIDSITDRLDTEDCKVIKISLTIDEINLRNRLSSDIARGIRTADVIERSLARIYKYSALNTVKVDTSNKTISEIADEIIAL</sequence>
<proteinExistence type="predicted"/>
<dbReference type="Pfam" id="PF13238">
    <property type="entry name" value="AAA_18"/>
    <property type="match status" value="1"/>
</dbReference>
<dbReference type="Gene3D" id="3.40.50.300">
    <property type="entry name" value="P-loop containing nucleotide triphosphate hydrolases"/>
    <property type="match status" value="1"/>
</dbReference>
<dbReference type="GO" id="GO:0016301">
    <property type="term" value="F:kinase activity"/>
    <property type="evidence" value="ECO:0007669"/>
    <property type="project" value="UniProtKB-KW"/>
</dbReference>
<organism evidence="1 2">
    <name type="scientific">Ruminococcus albus</name>
    <dbReference type="NCBI Taxonomy" id="1264"/>
    <lineage>
        <taxon>Bacteria</taxon>
        <taxon>Bacillati</taxon>
        <taxon>Bacillota</taxon>
        <taxon>Clostridia</taxon>
        <taxon>Eubacteriales</taxon>
        <taxon>Oscillospiraceae</taxon>
        <taxon>Ruminococcus</taxon>
    </lineage>
</organism>
<accession>A0A1I1ESN0</accession>
<keyword evidence="1" id="KW-0808">Transferase</keyword>
<dbReference type="RefSeq" id="WP_074960215.1">
    <property type="nucleotide sequence ID" value="NZ_FOKQ01000004.1"/>
</dbReference>
<evidence type="ECO:0000313" key="2">
    <source>
        <dbReference type="Proteomes" id="UP000182192"/>
    </source>
</evidence>
<dbReference type="SUPFAM" id="SSF52540">
    <property type="entry name" value="P-loop containing nucleoside triphosphate hydrolases"/>
    <property type="match status" value="1"/>
</dbReference>
<dbReference type="OrthoDB" id="9790407at2"/>
<evidence type="ECO:0000313" key="1">
    <source>
        <dbReference type="EMBL" id="SFB90124.1"/>
    </source>
</evidence>